<evidence type="ECO:0000313" key="2">
    <source>
        <dbReference type="Proteomes" id="UP000664203"/>
    </source>
</evidence>
<dbReference type="AlphaFoldDB" id="A0A8H3IX76"/>
<evidence type="ECO:0008006" key="3">
    <source>
        <dbReference type="Google" id="ProtNLM"/>
    </source>
</evidence>
<dbReference type="OrthoDB" id="429813at2759"/>
<protein>
    <recommendedName>
        <fullName evidence="3">AMP-binding enzyme C-terminal domain-containing protein</fullName>
    </recommendedName>
</protein>
<proteinExistence type="predicted"/>
<comment type="caution">
    <text evidence="1">The sequence shown here is derived from an EMBL/GenBank/DDBJ whole genome shotgun (WGS) entry which is preliminary data.</text>
</comment>
<reference evidence="1" key="1">
    <citation type="submission" date="2021-03" db="EMBL/GenBank/DDBJ databases">
        <authorList>
            <person name="Tagirdzhanova G."/>
        </authorList>
    </citation>
    <scope>NUCLEOTIDE SEQUENCE</scope>
</reference>
<dbReference type="Proteomes" id="UP000664203">
    <property type="component" value="Unassembled WGS sequence"/>
</dbReference>
<accession>A0A8H3IX76</accession>
<dbReference type="EMBL" id="CAJPDR010000292">
    <property type="protein sequence ID" value="CAF9930669.1"/>
    <property type="molecule type" value="Genomic_DNA"/>
</dbReference>
<dbReference type="Pfam" id="PF23562">
    <property type="entry name" value="AMP-binding_C_3"/>
    <property type="match status" value="1"/>
</dbReference>
<keyword evidence="2" id="KW-1185">Reference proteome</keyword>
<sequence>MEGVIESHPFVRAALITDRGGAGLALLVEPEAAVSYEEQEHRLLDAIWPSVQSANEICPVEQRIQKRLVAITGPMPRAAKGLPKRKMVYELYEKEIDGLYRKEEMRLKALDDEDVTKEAKADA</sequence>
<name>A0A8H3IX76_9LECA</name>
<evidence type="ECO:0000313" key="1">
    <source>
        <dbReference type="EMBL" id="CAF9930669.1"/>
    </source>
</evidence>
<organism evidence="1 2">
    <name type="scientific">Alectoria fallacina</name>
    <dbReference type="NCBI Taxonomy" id="1903189"/>
    <lineage>
        <taxon>Eukaryota</taxon>
        <taxon>Fungi</taxon>
        <taxon>Dikarya</taxon>
        <taxon>Ascomycota</taxon>
        <taxon>Pezizomycotina</taxon>
        <taxon>Lecanoromycetes</taxon>
        <taxon>OSLEUM clade</taxon>
        <taxon>Lecanoromycetidae</taxon>
        <taxon>Lecanorales</taxon>
        <taxon>Lecanorineae</taxon>
        <taxon>Parmeliaceae</taxon>
        <taxon>Alectoria</taxon>
    </lineage>
</organism>
<gene>
    <name evidence="1" type="ORF">ALECFALPRED_004701</name>
</gene>